<dbReference type="InterPro" id="IPR023825">
    <property type="entry name" value="CRISPR-assoc_RAMP_BGP1436"/>
</dbReference>
<organism evidence="2">
    <name type="scientific">Mesotoga infera</name>
    <dbReference type="NCBI Taxonomy" id="1236046"/>
    <lineage>
        <taxon>Bacteria</taxon>
        <taxon>Thermotogati</taxon>
        <taxon>Thermotogota</taxon>
        <taxon>Thermotogae</taxon>
        <taxon>Kosmotogales</taxon>
        <taxon>Kosmotogaceae</taxon>
        <taxon>Mesotoga</taxon>
    </lineage>
</organism>
<evidence type="ECO:0000256" key="1">
    <source>
        <dbReference type="SAM" id="MobiDB-lite"/>
    </source>
</evidence>
<reference evidence="2" key="1">
    <citation type="journal article" date="2020" name="mSystems">
        <title>Genome- and Community-Level Interaction Insights into Carbon Utilization and Element Cycling Functions of Hydrothermarchaeota in Hydrothermal Sediment.</title>
        <authorList>
            <person name="Zhou Z."/>
            <person name="Liu Y."/>
            <person name="Xu W."/>
            <person name="Pan J."/>
            <person name="Luo Z.H."/>
            <person name="Li M."/>
        </authorList>
    </citation>
    <scope>NUCLEOTIDE SEQUENCE [LARGE SCALE GENOMIC DNA]</scope>
    <source>
        <strain evidence="2">SpSt-1179</strain>
    </source>
</reference>
<comment type="caution">
    <text evidence="2">The sequence shown here is derived from an EMBL/GenBank/DDBJ whole genome shotgun (WGS) entry which is preliminary data.</text>
</comment>
<feature type="region of interest" description="Disordered" evidence="1">
    <location>
        <begin position="517"/>
        <end position="539"/>
    </location>
</feature>
<sequence length="699" mass="79637">MITEEKATLKVFLSKKKKKIVNVIFADGKSMPVNGLVDIPYEANEKEVSVKRDDGKVVEITVGEKKYGLKNSPNIQPKVSPEKAPKKHFTKVEKREPSRAPYNFIPLNDVVVESEHGSLIPGFGSYKDGLLSGYIDLTIDTITPVYIRRLSKQSEFFEIGGRSLIPGSTIRGLTKNIMKIASFAKFQEKEDFEDRNLYYRTVDSSSIGKLYKSALIDEDAGCFPKVQAGILKRLGARYFIEPSKYIEKTQFYRINGSFEGKSFLPNGLEKSDAVKTFTFEKVHFAPEGCKLYPHSGLKLKYARLDKVSKIQFKDSIEGYLIISGPLGKKKHMQWVINTADPDKSALVIPQQVIEDYEEDKSRSSTNLLKMLEKAQEVPCFYLTDEKGNISDFGHTALFRKRYSWSVGDHVPKKLNPEKDANKVSDVVEAIFGKLEHWAGRVYFEDAELQSNGANLFMDKATLKILSSPKPTCFQHYLEQPSGTNTSNNDLRHWDSEATIRGYKMYWHRNTHGREDDFGWKERGPLPKNDSQHTRPVKPVQPGAQFKGRIRFENLSRVELGGLLFSLELPDDCYHKVGLGKPYGLGSVAIKTDLVLIDRAERYSRLLNGDNWFLSEKKENSSIDIYKKEFERFVLSSIGEDNLSSLWDNERMIELRAMLSLNGYSSNAWLGKTEYLQLTSDEYKNRYVLPKPSEVRDSSK</sequence>
<dbReference type="EMBL" id="DSBT01000247">
    <property type="protein sequence ID" value="HDP78199.1"/>
    <property type="molecule type" value="Genomic_DNA"/>
</dbReference>
<proteinExistence type="predicted"/>
<feature type="compositionally biased region" description="Basic and acidic residues" evidence="1">
    <location>
        <begin position="517"/>
        <end position="532"/>
    </location>
</feature>
<dbReference type="Proteomes" id="UP000886198">
    <property type="component" value="Unassembled WGS sequence"/>
</dbReference>
<name>A0A7C1GRK7_9BACT</name>
<evidence type="ECO:0000313" key="2">
    <source>
        <dbReference type="EMBL" id="HDP78199.1"/>
    </source>
</evidence>
<dbReference type="NCBIfam" id="TIGR03986">
    <property type="entry name" value="TIGR03986 family CRISPR-associated RAMP protein"/>
    <property type="match status" value="1"/>
</dbReference>
<dbReference type="AlphaFoldDB" id="A0A7C1GRK7"/>
<accession>A0A7C1GRK7</accession>
<gene>
    <name evidence="2" type="ORF">ENN47_08460</name>
</gene>
<protein>
    <submittedName>
        <fullName evidence="2">TIGR03986 family CRISPR-associated RAMP protein</fullName>
    </submittedName>
</protein>